<dbReference type="PANTHER" id="PTHR10161:SF14">
    <property type="entry name" value="TARTRATE-RESISTANT ACID PHOSPHATASE TYPE 5"/>
    <property type="match status" value="1"/>
</dbReference>
<reference evidence="5 6" key="1">
    <citation type="submission" date="2018-04" db="EMBL/GenBank/DDBJ databases">
        <title>Genomic Encyclopedia of Type Strains, Phase IV (KMG-IV): sequencing the most valuable type-strain genomes for metagenomic binning, comparative biology and taxonomic classification.</title>
        <authorList>
            <person name="Goeker M."/>
        </authorList>
    </citation>
    <scope>NUCLEOTIDE SEQUENCE [LARGE SCALE GENOMIC DNA]</scope>
    <source>
        <strain evidence="5 6">DSM 104150</strain>
    </source>
</reference>
<dbReference type="AlphaFoldDB" id="A0A318E061"/>
<dbReference type="PANTHER" id="PTHR10161">
    <property type="entry name" value="TARTRATE-RESISTANT ACID PHOSPHATASE TYPE 5"/>
    <property type="match status" value="1"/>
</dbReference>
<keyword evidence="2" id="KW-0378">Hydrolase</keyword>
<dbReference type="SUPFAM" id="SSF56300">
    <property type="entry name" value="Metallo-dependent phosphatases"/>
    <property type="match status" value="1"/>
</dbReference>
<keyword evidence="1 3" id="KW-0732">Signal</keyword>
<organism evidence="5 6">
    <name type="scientific">Sinimarinibacterium flocculans</name>
    <dbReference type="NCBI Taxonomy" id="985250"/>
    <lineage>
        <taxon>Bacteria</taxon>
        <taxon>Pseudomonadati</taxon>
        <taxon>Pseudomonadota</taxon>
        <taxon>Gammaproteobacteria</taxon>
        <taxon>Nevskiales</taxon>
        <taxon>Nevskiaceae</taxon>
        <taxon>Sinimarinibacterium</taxon>
    </lineage>
</organism>
<evidence type="ECO:0000313" key="6">
    <source>
        <dbReference type="Proteomes" id="UP000248330"/>
    </source>
</evidence>
<dbReference type="InterPro" id="IPR029052">
    <property type="entry name" value="Metallo-depent_PP-like"/>
</dbReference>
<accession>A0A318E061</accession>
<dbReference type="Proteomes" id="UP000248330">
    <property type="component" value="Unassembled WGS sequence"/>
</dbReference>
<evidence type="ECO:0000313" key="5">
    <source>
        <dbReference type="EMBL" id="PXV63976.1"/>
    </source>
</evidence>
<dbReference type="OrthoDB" id="9809781at2"/>
<dbReference type="GO" id="GO:0016787">
    <property type="term" value="F:hydrolase activity"/>
    <property type="evidence" value="ECO:0007669"/>
    <property type="project" value="UniProtKB-KW"/>
</dbReference>
<dbReference type="EMBL" id="QICN01000014">
    <property type="protein sequence ID" value="PXV63976.1"/>
    <property type="molecule type" value="Genomic_DNA"/>
</dbReference>
<feature type="chain" id="PRO_5016282773" evidence="3">
    <location>
        <begin position="22"/>
        <end position="353"/>
    </location>
</feature>
<evidence type="ECO:0000256" key="1">
    <source>
        <dbReference type="ARBA" id="ARBA00022729"/>
    </source>
</evidence>
<feature type="signal peptide" evidence="3">
    <location>
        <begin position="1"/>
        <end position="21"/>
    </location>
</feature>
<dbReference type="PROSITE" id="PS51257">
    <property type="entry name" value="PROKAR_LIPOPROTEIN"/>
    <property type="match status" value="1"/>
</dbReference>
<evidence type="ECO:0000259" key="4">
    <source>
        <dbReference type="Pfam" id="PF00149"/>
    </source>
</evidence>
<gene>
    <name evidence="5" type="ORF">C8D93_11440</name>
</gene>
<dbReference type="InterPro" id="IPR051558">
    <property type="entry name" value="Metallophosphoesterase_PAP"/>
</dbReference>
<dbReference type="InterPro" id="IPR004843">
    <property type="entry name" value="Calcineurin-like_PHP"/>
</dbReference>
<evidence type="ECO:0000256" key="3">
    <source>
        <dbReference type="SAM" id="SignalP"/>
    </source>
</evidence>
<feature type="domain" description="Calcineurin-like phosphoesterase" evidence="4">
    <location>
        <begin position="43"/>
        <end position="274"/>
    </location>
</feature>
<comment type="caution">
    <text evidence="5">The sequence shown here is derived from an EMBL/GenBank/DDBJ whole genome shotgun (WGS) entry which is preliminary data.</text>
</comment>
<protein>
    <submittedName>
        <fullName evidence="5">Calcineurin-like phosphoesterase family protein</fullName>
    </submittedName>
</protein>
<dbReference type="Gene3D" id="3.60.21.10">
    <property type="match status" value="1"/>
</dbReference>
<sequence length="353" mass="38121">MHLTVRCAASTGLVAATLILAACGDSTPPAGGAAPVPSDARVRFIAIGDPGTGSDNQFAVGEAMAQVCASRGCDFVVELGDNIYLSGVSGIYDEQFETKFEAPYAALDVPFFLVLGNHDNSLGPGEGSANRRGDFQVDYHYRSDRTSEKWNMPARYYTFTAPLGSAAPLVEFWGLDSNPLAAIVPDLDPAWLWPIYGATQLQWLQETSQASSARWKIAMSHHPYLSNGLHGNAGSADGTSPLVPGTISAQPWKEFVEAGICAEGFDLHLQGHDHDLEWIKPQPQCGDTHFIVSGAADSPRNFGDAERNEVFYQQDQVLGFFWFEVTQGSLLGAVYQLDGDGRPQVAFEKTLTK</sequence>
<proteinExistence type="predicted"/>
<keyword evidence="6" id="KW-1185">Reference proteome</keyword>
<dbReference type="RefSeq" id="WP_110266806.1">
    <property type="nucleotide sequence ID" value="NZ_CAKZQT010000026.1"/>
</dbReference>
<dbReference type="Pfam" id="PF00149">
    <property type="entry name" value="Metallophos"/>
    <property type="match status" value="1"/>
</dbReference>
<name>A0A318E061_9GAMM</name>
<evidence type="ECO:0000256" key="2">
    <source>
        <dbReference type="ARBA" id="ARBA00022801"/>
    </source>
</evidence>